<dbReference type="EMBL" id="JH598412">
    <property type="status" value="NOT_ANNOTATED_CDS"/>
    <property type="molecule type" value="Genomic_DNA"/>
</dbReference>
<dbReference type="HOGENOM" id="CLU_2745479_0_0_1"/>
<accession>M4BMD1</accession>
<reference evidence="2" key="1">
    <citation type="journal article" date="2010" name="Science">
        <title>Signatures of adaptation to obligate biotrophy in the Hyaloperonospora arabidopsidis genome.</title>
        <authorList>
            <person name="Baxter L."/>
            <person name="Tripathy S."/>
            <person name="Ishaque N."/>
            <person name="Boot N."/>
            <person name="Cabral A."/>
            <person name="Kemen E."/>
            <person name="Thines M."/>
            <person name="Ah-Fong A."/>
            <person name="Anderson R."/>
            <person name="Badejoko W."/>
            <person name="Bittner-Eddy P."/>
            <person name="Boore J.L."/>
            <person name="Chibucos M.C."/>
            <person name="Coates M."/>
            <person name="Dehal P."/>
            <person name="Delehaunty K."/>
            <person name="Dong S."/>
            <person name="Downton P."/>
            <person name="Dumas B."/>
            <person name="Fabro G."/>
            <person name="Fronick C."/>
            <person name="Fuerstenberg S.I."/>
            <person name="Fulton L."/>
            <person name="Gaulin E."/>
            <person name="Govers F."/>
            <person name="Hughes L."/>
            <person name="Humphray S."/>
            <person name="Jiang R.H."/>
            <person name="Judelson H."/>
            <person name="Kamoun S."/>
            <person name="Kyung K."/>
            <person name="Meijer H."/>
            <person name="Minx P."/>
            <person name="Morris P."/>
            <person name="Nelson J."/>
            <person name="Phuntumart V."/>
            <person name="Qutob D."/>
            <person name="Rehmany A."/>
            <person name="Rougon-Cardoso A."/>
            <person name="Ryden P."/>
            <person name="Torto-Alalibo T."/>
            <person name="Studholme D."/>
            <person name="Wang Y."/>
            <person name="Win J."/>
            <person name="Wood J."/>
            <person name="Clifton S.W."/>
            <person name="Rogers J."/>
            <person name="Van den Ackerveken G."/>
            <person name="Jones J.D."/>
            <person name="McDowell J.M."/>
            <person name="Beynon J."/>
            <person name="Tyler B.M."/>
        </authorList>
    </citation>
    <scope>NUCLEOTIDE SEQUENCE [LARGE SCALE GENOMIC DNA]</scope>
    <source>
        <strain evidence="2">Emoy2</strain>
    </source>
</reference>
<keyword evidence="2" id="KW-1185">Reference proteome</keyword>
<dbReference type="EnsemblProtists" id="HpaT807568">
    <property type="protein sequence ID" value="HpaP807568"/>
    <property type="gene ID" value="HpaG807568"/>
</dbReference>
<name>M4BMD1_HYAAE</name>
<dbReference type="InParanoid" id="M4BMD1"/>
<dbReference type="AlphaFoldDB" id="M4BMD1"/>
<organism evidence="1 2">
    <name type="scientific">Hyaloperonospora arabidopsidis (strain Emoy2)</name>
    <name type="common">Downy mildew agent</name>
    <name type="synonym">Peronospora arabidopsidis</name>
    <dbReference type="NCBI Taxonomy" id="559515"/>
    <lineage>
        <taxon>Eukaryota</taxon>
        <taxon>Sar</taxon>
        <taxon>Stramenopiles</taxon>
        <taxon>Oomycota</taxon>
        <taxon>Peronosporomycetes</taxon>
        <taxon>Peronosporales</taxon>
        <taxon>Peronosporaceae</taxon>
        <taxon>Hyaloperonospora</taxon>
    </lineage>
</organism>
<dbReference type="VEuPathDB" id="FungiDB:HpaG807568"/>
<evidence type="ECO:0000313" key="2">
    <source>
        <dbReference type="Proteomes" id="UP000011713"/>
    </source>
</evidence>
<protein>
    <submittedName>
        <fullName evidence="1">Uncharacterized protein</fullName>
    </submittedName>
</protein>
<proteinExistence type="predicted"/>
<evidence type="ECO:0000313" key="1">
    <source>
        <dbReference type="EnsemblProtists" id="HpaP807568"/>
    </source>
</evidence>
<sequence length="71" mass="8151">MVIGRDSLQTLGLIINFQEQTVQWDEQCLKIWTGKHVKATYPATRYAEEEFKELADSAAEPNDLLPDHLFS</sequence>
<reference evidence="1" key="2">
    <citation type="submission" date="2015-06" db="UniProtKB">
        <authorList>
            <consortium name="EnsemblProtists"/>
        </authorList>
    </citation>
    <scope>IDENTIFICATION</scope>
    <source>
        <strain evidence="1">Emoy2</strain>
    </source>
</reference>
<dbReference type="Proteomes" id="UP000011713">
    <property type="component" value="Unassembled WGS sequence"/>
</dbReference>